<evidence type="ECO:0000313" key="1">
    <source>
        <dbReference type="EMBL" id="MBP1874805.1"/>
    </source>
</evidence>
<protein>
    <submittedName>
        <fullName evidence="1">Uncharacterized protein</fullName>
    </submittedName>
</protein>
<proteinExistence type="predicted"/>
<dbReference type="EMBL" id="JAGGJR010000008">
    <property type="protein sequence ID" value="MBP1874805.1"/>
    <property type="molecule type" value="Genomic_DNA"/>
</dbReference>
<comment type="caution">
    <text evidence="1">The sequence shown here is derived from an EMBL/GenBank/DDBJ whole genome shotgun (WGS) entry which is preliminary data.</text>
</comment>
<gene>
    <name evidence="1" type="ORF">J2Z19_004538</name>
</gene>
<name>A0ACC5T163_ENSAD</name>
<organism evidence="1 2">
    <name type="scientific">Ensifer adhaerens</name>
    <name type="common">Sinorhizobium morelense</name>
    <dbReference type="NCBI Taxonomy" id="106592"/>
    <lineage>
        <taxon>Bacteria</taxon>
        <taxon>Pseudomonadati</taxon>
        <taxon>Pseudomonadota</taxon>
        <taxon>Alphaproteobacteria</taxon>
        <taxon>Hyphomicrobiales</taxon>
        <taxon>Rhizobiaceae</taxon>
        <taxon>Sinorhizobium/Ensifer group</taxon>
        <taxon>Ensifer</taxon>
    </lineage>
</organism>
<sequence>MKIMIAVVASLAMASSAFAAVSSTSVEKRASVKAKQVELALGKNRSGQTTPSSGRTFR</sequence>
<dbReference type="Proteomes" id="UP000823773">
    <property type="component" value="Unassembled WGS sequence"/>
</dbReference>
<accession>A0ACC5T163</accession>
<keyword evidence="2" id="KW-1185">Reference proteome</keyword>
<evidence type="ECO:0000313" key="2">
    <source>
        <dbReference type="Proteomes" id="UP000823773"/>
    </source>
</evidence>
<reference evidence="1" key="1">
    <citation type="submission" date="2021-03" db="EMBL/GenBank/DDBJ databases">
        <title>Genomic Encyclopedia of Type Strains, Phase IV (KMG-IV): sequencing the most valuable type-strain genomes for metagenomic binning, comparative biology and taxonomic classification.</title>
        <authorList>
            <person name="Goeker M."/>
        </authorList>
    </citation>
    <scope>NUCLEOTIDE SEQUENCE</scope>
    <source>
        <strain evidence="1">DSM 18131</strain>
    </source>
</reference>